<evidence type="ECO:0000313" key="3">
    <source>
        <dbReference type="EMBL" id="KUO05620.1"/>
    </source>
</evidence>
<evidence type="ECO:0000313" key="4">
    <source>
        <dbReference type="Proteomes" id="UP000053429"/>
    </source>
</evidence>
<dbReference type="EMBL" id="LMWY01000004">
    <property type="protein sequence ID" value="KUO05620.1"/>
    <property type="molecule type" value="Genomic_DNA"/>
</dbReference>
<dbReference type="OrthoDB" id="3695526at2"/>
<dbReference type="RefSeq" id="WP_062716930.1">
    <property type="nucleotide sequence ID" value="NZ_KQ948925.1"/>
</dbReference>
<evidence type="ECO:0000256" key="2">
    <source>
        <dbReference type="SAM" id="SignalP"/>
    </source>
</evidence>
<dbReference type="PROSITE" id="PS51257">
    <property type="entry name" value="PROKAR_LIPOPROTEIN"/>
    <property type="match status" value="1"/>
</dbReference>
<sequence length="246" mass="24806">MSVGARRMRRRLAQVAVLAGVLTGCAGAAEDDTKASASASASAGATASAEAAGDGDGGSAVKSGGTIGAAGSACELPVTFDIAQYWEAEAVDSGTEKDESAGSGDGSADAEEDELAQEIADALLHQGPVTAACEVDAKPAGNIGFLRIWTGKPGSDDARGVLKAFLADETGVSKAKYSAFKAGGVAGAEVKYLVTSELLEETKEETALAVTTEKGPVVIHLGGMDTEEHRAMLPAYELAKKTLRVG</sequence>
<name>A0A101U7E8_9ACTN</name>
<feature type="region of interest" description="Disordered" evidence="1">
    <location>
        <begin position="91"/>
        <end position="113"/>
    </location>
</feature>
<evidence type="ECO:0000256" key="1">
    <source>
        <dbReference type="SAM" id="MobiDB-lite"/>
    </source>
</evidence>
<dbReference type="Pfam" id="PF18966">
    <property type="entry name" value="Lipoprotein_23"/>
    <property type="match status" value="1"/>
</dbReference>
<dbReference type="AlphaFoldDB" id="A0A101U7E8"/>
<dbReference type="Proteomes" id="UP000053429">
    <property type="component" value="Unassembled WGS sequence"/>
</dbReference>
<feature type="chain" id="PRO_5007107719" description="Lipoprotein" evidence="2">
    <location>
        <begin position="29"/>
        <end position="246"/>
    </location>
</feature>
<feature type="signal peptide" evidence="2">
    <location>
        <begin position="1"/>
        <end position="28"/>
    </location>
</feature>
<evidence type="ECO:0008006" key="5">
    <source>
        <dbReference type="Google" id="ProtNLM"/>
    </source>
</evidence>
<gene>
    <name evidence="3" type="ORF">AQJ67_05625</name>
</gene>
<keyword evidence="2" id="KW-0732">Signal</keyword>
<protein>
    <recommendedName>
        <fullName evidence="5">Lipoprotein</fullName>
    </recommendedName>
</protein>
<accession>A0A101U7E8</accession>
<reference evidence="3 4" key="1">
    <citation type="submission" date="2015-10" db="EMBL/GenBank/DDBJ databases">
        <title>Draft genome sequence of Streptomyces caeruleatus NRRL B-24802, type strain for the species Streptomyces caeruleatus.</title>
        <authorList>
            <person name="Ruckert C."/>
            <person name="Winkler A."/>
            <person name="Kalinowski J."/>
            <person name="Kampfer P."/>
            <person name="Glaeser S."/>
        </authorList>
    </citation>
    <scope>NUCLEOTIDE SEQUENCE [LARGE SCALE GENOMIC DNA]</scope>
    <source>
        <strain evidence="3 4">NRRL B-24802</strain>
    </source>
</reference>
<dbReference type="InterPro" id="IPR044058">
    <property type="entry name" value="Lipoprotein_23"/>
</dbReference>
<proteinExistence type="predicted"/>
<keyword evidence="4" id="KW-1185">Reference proteome</keyword>
<dbReference type="STRING" id="661399.AQJ67_05625"/>
<organism evidence="3 4">
    <name type="scientific">Streptomyces caeruleatus</name>
    <dbReference type="NCBI Taxonomy" id="661399"/>
    <lineage>
        <taxon>Bacteria</taxon>
        <taxon>Bacillati</taxon>
        <taxon>Actinomycetota</taxon>
        <taxon>Actinomycetes</taxon>
        <taxon>Kitasatosporales</taxon>
        <taxon>Streptomycetaceae</taxon>
        <taxon>Streptomyces</taxon>
    </lineage>
</organism>
<comment type="caution">
    <text evidence="3">The sequence shown here is derived from an EMBL/GenBank/DDBJ whole genome shotgun (WGS) entry which is preliminary data.</text>
</comment>